<dbReference type="InterPro" id="IPR000847">
    <property type="entry name" value="LysR_HTH_N"/>
</dbReference>
<dbReference type="GO" id="GO:0000976">
    <property type="term" value="F:transcription cis-regulatory region binding"/>
    <property type="evidence" value="ECO:0007669"/>
    <property type="project" value="TreeGrafter"/>
</dbReference>
<dbReference type="Gene3D" id="1.10.10.10">
    <property type="entry name" value="Winged helix-like DNA-binding domain superfamily/Winged helix DNA-binding domain"/>
    <property type="match status" value="1"/>
</dbReference>
<evidence type="ECO:0000256" key="2">
    <source>
        <dbReference type="ARBA" id="ARBA00023015"/>
    </source>
</evidence>
<dbReference type="SUPFAM" id="SSF46785">
    <property type="entry name" value="Winged helix' DNA-binding domain"/>
    <property type="match status" value="1"/>
</dbReference>
<dbReference type="InterPro" id="IPR036390">
    <property type="entry name" value="WH_DNA-bd_sf"/>
</dbReference>
<dbReference type="InterPro" id="IPR036388">
    <property type="entry name" value="WH-like_DNA-bd_sf"/>
</dbReference>
<keyword evidence="7" id="KW-1185">Reference proteome</keyword>
<keyword evidence="3 6" id="KW-0238">DNA-binding</keyword>
<evidence type="ECO:0000256" key="3">
    <source>
        <dbReference type="ARBA" id="ARBA00023125"/>
    </source>
</evidence>
<dbReference type="GO" id="GO:0003700">
    <property type="term" value="F:DNA-binding transcription factor activity"/>
    <property type="evidence" value="ECO:0007669"/>
    <property type="project" value="InterPro"/>
</dbReference>
<dbReference type="Pfam" id="PF00126">
    <property type="entry name" value="HTH_1"/>
    <property type="match status" value="1"/>
</dbReference>
<dbReference type="PRINTS" id="PR00039">
    <property type="entry name" value="HTHLYSR"/>
</dbReference>
<name>A0A1H2PK84_9BURK</name>
<dbReference type="STRING" id="1770053.SAMN05216551_101563"/>
<dbReference type="FunFam" id="1.10.10.10:FF:000001">
    <property type="entry name" value="LysR family transcriptional regulator"/>
    <property type="match status" value="1"/>
</dbReference>
<dbReference type="InterPro" id="IPR005119">
    <property type="entry name" value="LysR_subst-bd"/>
</dbReference>
<protein>
    <submittedName>
        <fullName evidence="6">DNA-binding transcriptional regulator, LysR family</fullName>
    </submittedName>
</protein>
<organism evidence="6 7">
    <name type="scientific">Chitinasiproducens palmae</name>
    <dbReference type="NCBI Taxonomy" id="1770053"/>
    <lineage>
        <taxon>Bacteria</taxon>
        <taxon>Pseudomonadati</taxon>
        <taxon>Pseudomonadota</taxon>
        <taxon>Betaproteobacteria</taxon>
        <taxon>Burkholderiales</taxon>
        <taxon>Burkholderiaceae</taxon>
        <taxon>Chitinasiproducens</taxon>
    </lineage>
</organism>
<keyword evidence="2" id="KW-0805">Transcription regulation</keyword>
<dbReference type="Proteomes" id="UP000243719">
    <property type="component" value="Unassembled WGS sequence"/>
</dbReference>
<dbReference type="SUPFAM" id="SSF53850">
    <property type="entry name" value="Periplasmic binding protein-like II"/>
    <property type="match status" value="1"/>
</dbReference>
<sequence>MKRYTIAQLEAFLAVVESGSFRVAAERLGVTQPSISLRIRELESALGTGLLERGKGGVRCTEAGLLARQYAERSIEVLDEMERRLSSGDPLSGSLRLGASNTFALSCLPALLRTLEARHPRLRVELTISNSSTLRSLLDAQQLDIAFLVDALAGPHFVVEPLAACDIAWFSRRGMLDPQQPLTPREARDHRIVTMPAPSPIHAVISQWFAHAHVPLPTLDICNDMATLVRLVKLGVAIAVVPACLLADELSSGEVERHHAVPTLAQWTIYAASHIGARGRANEIIIEIARAVIADSPLAPAPATRVILPSATARR</sequence>
<dbReference type="AlphaFoldDB" id="A0A1H2PK84"/>
<reference evidence="7" key="1">
    <citation type="submission" date="2016-09" db="EMBL/GenBank/DDBJ databases">
        <authorList>
            <person name="Varghese N."/>
            <person name="Submissions S."/>
        </authorList>
    </citation>
    <scope>NUCLEOTIDE SEQUENCE [LARGE SCALE GENOMIC DNA]</scope>
    <source>
        <strain evidence="7">JS23</strain>
    </source>
</reference>
<evidence type="ECO:0000313" key="6">
    <source>
        <dbReference type="EMBL" id="SDV46707.1"/>
    </source>
</evidence>
<dbReference type="PANTHER" id="PTHR30126">
    <property type="entry name" value="HTH-TYPE TRANSCRIPTIONAL REGULATOR"/>
    <property type="match status" value="1"/>
</dbReference>
<evidence type="ECO:0000259" key="5">
    <source>
        <dbReference type="PROSITE" id="PS50931"/>
    </source>
</evidence>
<evidence type="ECO:0000256" key="4">
    <source>
        <dbReference type="ARBA" id="ARBA00023163"/>
    </source>
</evidence>
<dbReference type="CDD" id="cd05466">
    <property type="entry name" value="PBP2_LTTR_substrate"/>
    <property type="match status" value="1"/>
</dbReference>
<dbReference type="Gene3D" id="3.40.190.10">
    <property type="entry name" value="Periplasmic binding protein-like II"/>
    <property type="match status" value="2"/>
</dbReference>
<comment type="similarity">
    <text evidence="1">Belongs to the LysR transcriptional regulatory family.</text>
</comment>
<dbReference type="PROSITE" id="PS50931">
    <property type="entry name" value="HTH_LYSR"/>
    <property type="match status" value="1"/>
</dbReference>
<evidence type="ECO:0000256" key="1">
    <source>
        <dbReference type="ARBA" id="ARBA00009437"/>
    </source>
</evidence>
<evidence type="ECO:0000313" key="7">
    <source>
        <dbReference type="Proteomes" id="UP000243719"/>
    </source>
</evidence>
<gene>
    <name evidence="6" type="ORF">SAMN05216551_101563</name>
</gene>
<dbReference type="PANTHER" id="PTHR30126:SF77">
    <property type="entry name" value="TRANSCRIPTIONAL REGULATORY PROTEIN"/>
    <property type="match status" value="1"/>
</dbReference>
<dbReference type="RefSeq" id="WP_170844993.1">
    <property type="nucleotide sequence ID" value="NZ_FNLO01000001.1"/>
</dbReference>
<proteinExistence type="inferred from homology"/>
<accession>A0A1H2PK84</accession>
<feature type="domain" description="HTH lysR-type" evidence="5">
    <location>
        <begin position="4"/>
        <end position="61"/>
    </location>
</feature>
<keyword evidence="4" id="KW-0804">Transcription</keyword>
<dbReference type="Pfam" id="PF03466">
    <property type="entry name" value="LysR_substrate"/>
    <property type="match status" value="1"/>
</dbReference>
<dbReference type="EMBL" id="FNLO01000001">
    <property type="protein sequence ID" value="SDV46707.1"/>
    <property type="molecule type" value="Genomic_DNA"/>
</dbReference>